<organism evidence="8 9">
    <name type="scientific">Basidiobolus meristosporus CBS 931.73</name>
    <dbReference type="NCBI Taxonomy" id="1314790"/>
    <lineage>
        <taxon>Eukaryota</taxon>
        <taxon>Fungi</taxon>
        <taxon>Fungi incertae sedis</taxon>
        <taxon>Zoopagomycota</taxon>
        <taxon>Entomophthoromycotina</taxon>
        <taxon>Basidiobolomycetes</taxon>
        <taxon>Basidiobolales</taxon>
        <taxon>Basidiobolaceae</taxon>
        <taxon>Basidiobolus</taxon>
    </lineage>
</organism>
<feature type="domain" description="Disintegrin" evidence="6">
    <location>
        <begin position="523"/>
        <end position="611"/>
    </location>
</feature>
<feature type="binding site" evidence="4">
    <location>
        <position position="454"/>
    </location>
    <ligand>
        <name>Zn(2+)</name>
        <dbReference type="ChEBI" id="CHEBI:29105"/>
        <note>catalytic</note>
    </ligand>
</feature>
<dbReference type="FunCoup" id="A0A1Y1YMJ4">
    <property type="interactions" value="81"/>
</dbReference>
<dbReference type="GO" id="GO:0046872">
    <property type="term" value="F:metal ion binding"/>
    <property type="evidence" value="ECO:0007669"/>
    <property type="project" value="UniProtKB-KW"/>
</dbReference>
<feature type="domain" description="Peptidase M12B" evidence="7">
    <location>
        <begin position="294"/>
        <end position="502"/>
    </location>
</feature>
<dbReference type="Pfam" id="PF13688">
    <property type="entry name" value="Reprolysin_5"/>
    <property type="match status" value="1"/>
</dbReference>
<dbReference type="Pfam" id="PF01562">
    <property type="entry name" value="Pep_M12B_propep"/>
    <property type="match status" value="1"/>
</dbReference>
<keyword evidence="4" id="KW-0862">Zinc</keyword>
<evidence type="ECO:0000259" key="7">
    <source>
        <dbReference type="PROSITE" id="PS50215"/>
    </source>
</evidence>
<comment type="caution">
    <text evidence="4">Lacks conserved residue(s) required for the propagation of feature annotation.</text>
</comment>
<dbReference type="AlphaFoldDB" id="A0A1Y1YMJ4"/>
<proteinExistence type="predicted"/>
<dbReference type="STRING" id="1314790.A0A1Y1YMJ4"/>
<gene>
    <name evidence="8" type="ORF">K493DRAFT_3209</name>
</gene>
<feature type="chain" id="PRO_5013322311" description="Disintegrin and metalloproteinase domain-containing protein B" evidence="5">
    <location>
        <begin position="23"/>
        <end position="720"/>
    </location>
</feature>
<dbReference type="PROSITE" id="PS50215">
    <property type="entry name" value="ADAM_MEPRO"/>
    <property type="match status" value="1"/>
</dbReference>
<dbReference type="InParanoid" id="A0A1Y1YMJ4"/>
<dbReference type="InterPro" id="IPR024079">
    <property type="entry name" value="MetalloPept_cat_dom_sf"/>
</dbReference>
<name>A0A1Y1YMJ4_9FUNG</name>
<dbReference type="SMART" id="SM00050">
    <property type="entry name" value="DISIN"/>
    <property type="match status" value="1"/>
</dbReference>
<dbReference type="SUPFAM" id="SSF55486">
    <property type="entry name" value="Metalloproteases ('zincins'), catalytic domain"/>
    <property type="match status" value="1"/>
</dbReference>
<comment type="function">
    <text evidence="2">Probable zinc protease.</text>
</comment>
<dbReference type="PROSITE" id="PS50214">
    <property type="entry name" value="DISINTEGRIN_2"/>
    <property type="match status" value="1"/>
</dbReference>
<evidence type="ECO:0000256" key="1">
    <source>
        <dbReference type="ARBA" id="ARBA00023157"/>
    </source>
</evidence>
<keyword evidence="9" id="KW-1185">Reference proteome</keyword>
<dbReference type="InterPro" id="IPR001762">
    <property type="entry name" value="Disintegrin_dom"/>
</dbReference>
<evidence type="ECO:0000259" key="6">
    <source>
        <dbReference type="PROSITE" id="PS50214"/>
    </source>
</evidence>
<keyword evidence="4" id="KW-0479">Metal-binding</keyword>
<comment type="caution">
    <text evidence="8">The sequence shown here is derived from an EMBL/GenBank/DDBJ whole genome shotgun (WGS) entry which is preliminary data.</text>
</comment>
<dbReference type="FunFam" id="4.10.70.10:FF:000003">
    <property type="entry name" value="Disintegrin and metalloproteinase domain-containing protein 17"/>
    <property type="match status" value="1"/>
</dbReference>
<dbReference type="InterPro" id="IPR001590">
    <property type="entry name" value="Peptidase_M12B"/>
</dbReference>
<protein>
    <recommendedName>
        <fullName evidence="3">Disintegrin and metalloproteinase domain-containing protein B</fullName>
    </recommendedName>
</protein>
<dbReference type="PANTHER" id="PTHR11905:SF159">
    <property type="entry name" value="ADAM METALLOPROTEASE"/>
    <property type="match status" value="1"/>
</dbReference>
<evidence type="ECO:0000313" key="8">
    <source>
        <dbReference type="EMBL" id="ORX98966.1"/>
    </source>
</evidence>
<feature type="active site" evidence="4">
    <location>
        <position position="445"/>
    </location>
</feature>
<dbReference type="InterPro" id="IPR002870">
    <property type="entry name" value="Peptidase_M12B_N"/>
</dbReference>
<dbReference type="PANTHER" id="PTHR11905">
    <property type="entry name" value="ADAM A DISINTEGRIN AND METALLOPROTEASE DOMAIN"/>
    <property type="match status" value="1"/>
</dbReference>
<dbReference type="Pfam" id="PF00200">
    <property type="entry name" value="Disintegrin"/>
    <property type="match status" value="1"/>
</dbReference>
<evidence type="ECO:0000256" key="2">
    <source>
        <dbReference type="ARBA" id="ARBA00056552"/>
    </source>
</evidence>
<dbReference type="InterPro" id="IPR036436">
    <property type="entry name" value="Disintegrin_dom_sf"/>
</dbReference>
<dbReference type="EMBL" id="MCFE01000104">
    <property type="protein sequence ID" value="ORX98966.1"/>
    <property type="molecule type" value="Genomic_DNA"/>
</dbReference>
<keyword evidence="5" id="KW-0732">Signal</keyword>
<evidence type="ECO:0000256" key="5">
    <source>
        <dbReference type="SAM" id="SignalP"/>
    </source>
</evidence>
<evidence type="ECO:0000313" key="9">
    <source>
        <dbReference type="Proteomes" id="UP000193498"/>
    </source>
</evidence>
<feature type="binding site" evidence="4">
    <location>
        <position position="444"/>
    </location>
    <ligand>
        <name>Zn(2+)</name>
        <dbReference type="ChEBI" id="CHEBI:29105"/>
        <note>catalytic</note>
    </ligand>
</feature>
<dbReference type="GO" id="GO:0004222">
    <property type="term" value="F:metalloendopeptidase activity"/>
    <property type="evidence" value="ECO:0007669"/>
    <property type="project" value="InterPro"/>
</dbReference>
<keyword evidence="1" id="KW-1015">Disulfide bond</keyword>
<reference evidence="8 9" key="1">
    <citation type="submission" date="2016-07" db="EMBL/GenBank/DDBJ databases">
        <title>Pervasive Adenine N6-methylation of Active Genes in Fungi.</title>
        <authorList>
            <consortium name="DOE Joint Genome Institute"/>
            <person name="Mondo S.J."/>
            <person name="Dannebaum R.O."/>
            <person name="Kuo R.C."/>
            <person name="Labutti K."/>
            <person name="Haridas S."/>
            <person name="Kuo A."/>
            <person name="Salamov A."/>
            <person name="Ahrendt S.R."/>
            <person name="Lipzen A."/>
            <person name="Sullivan W."/>
            <person name="Andreopoulos W.B."/>
            <person name="Clum A."/>
            <person name="Lindquist E."/>
            <person name="Daum C."/>
            <person name="Ramamoorthy G.K."/>
            <person name="Gryganskyi A."/>
            <person name="Culley D."/>
            <person name="Magnuson J.K."/>
            <person name="James T.Y."/>
            <person name="O'Malley M.A."/>
            <person name="Stajich J.E."/>
            <person name="Spatafora J.W."/>
            <person name="Visel A."/>
            <person name="Grigoriev I.V."/>
        </authorList>
    </citation>
    <scope>NUCLEOTIDE SEQUENCE [LARGE SCALE GENOMIC DNA]</scope>
    <source>
        <strain evidence="8 9">CBS 931.73</strain>
    </source>
</reference>
<dbReference type="Gene3D" id="3.40.390.10">
    <property type="entry name" value="Collagenase (Catalytic Domain)"/>
    <property type="match status" value="1"/>
</dbReference>
<evidence type="ECO:0000256" key="3">
    <source>
        <dbReference type="ARBA" id="ARBA00074021"/>
    </source>
</evidence>
<evidence type="ECO:0000256" key="4">
    <source>
        <dbReference type="PROSITE-ProRule" id="PRU00276"/>
    </source>
</evidence>
<dbReference type="Gene3D" id="4.10.70.10">
    <property type="entry name" value="Disintegrin domain"/>
    <property type="match status" value="1"/>
</dbReference>
<sequence>MIPKCTHFMLVLLVGFLNPTKAHSTVDPEAHLSNYDFVSNPKLDIYRHLYDTTHPKNAKRSLKHLPQLLHDDSFRVEFQAFNRTFYLHMEPNTDLIHRDAEIVTYDSAGNPTTSKLHPQKYLLYKGIVVESDLSEDILNQEIIGFRSSYGVDSKAGNRGWARLVVHQDDTKVLPDTRHTYEGVFHVGSETYQIQPISTYNLHKRSLDPQIVNPSARPLHQRYSSTIIYRLSDQSSSSGVKKRDVAKVGACGSEGLVFNRNLTSSNTLPPYDWIKGGSSILKRAPVGNGCPTSKKILYMGVAADCAYVKYYKSKEDATKKILSNWNTASGIYEKTFNIALGVIKLDIRSDICPSTPDSSAAWNRDCSDSYAISARLSDFSRWRGTSSNDGMGLWHLMTNCPSGSQVGVAWVDQTCTTTTLTKDTQFVSGTGVSSRTSTEWQVVAHEIGHNFGAPHDCISSQCPDQTSECCPCDVTCDCKGQYIMNPTSQTAVNSFSPCSIARICGGIPNAKCLEAPGGKTPVSESMCGNGIKEEGEECDCGAAEDCAKDPCCAPNCKLKPGALCSDSGDDCCQDCKIKAANTTCRAAQSECDLVETCDGVSPSCPKDIFVEDGKDCGASGGGLKCASGFCTSRDAQCAARGKTANIVKACSAPVNVDPCQLVCQNPNSALSCISLQGAFIDGTACGVNGKCLNGSCKTGNISKCWANVISSIGRLIDFLCS</sequence>
<dbReference type="GO" id="GO:0006508">
    <property type="term" value="P:proteolysis"/>
    <property type="evidence" value="ECO:0007669"/>
    <property type="project" value="InterPro"/>
</dbReference>
<dbReference type="SUPFAM" id="SSF57552">
    <property type="entry name" value="Blood coagulation inhibitor (disintegrin)"/>
    <property type="match status" value="1"/>
</dbReference>
<dbReference type="Proteomes" id="UP000193498">
    <property type="component" value="Unassembled WGS sequence"/>
</dbReference>
<feature type="signal peptide" evidence="5">
    <location>
        <begin position="1"/>
        <end position="22"/>
    </location>
</feature>
<dbReference type="OrthoDB" id="5951731at2759"/>
<feature type="binding site" evidence="4">
    <location>
        <position position="448"/>
    </location>
    <ligand>
        <name>Zn(2+)</name>
        <dbReference type="ChEBI" id="CHEBI:29105"/>
        <note>catalytic</note>
    </ligand>
</feature>
<accession>A0A1Y1YMJ4</accession>